<dbReference type="InterPro" id="IPR014776">
    <property type="entry name" value="4pyrrole_Mease_sub2"/>
</dbReference>
<accession>A0A7X1ZDZ3</accession>
<dbReference type="EC" id="2.1.1.131" evidence="10"/>
<dbReference type="InterPro" id="IPR014777">
    <property type="entry name" value="4pyrrole_Mease_sub1"/>
</dbReference>
<feature type="domain" description="Tetrapyrrole methylase" evidence="6">
    <location>
        <begin position="366"/>
        <end position="576"/>
    </location>
</feature>
<organism evidence="10 11">
    <name type="scientific">Roseospira navarrensis</name>
    <dbReference type="NCBI Taxonomy" id="140058"/>
    <lineage>
        <taxon>Bacteria</taxon>
        <taxon>Pseudomonadati</taxon>
        <taxon>Pseudomonadota</taxon>
        <taxon>Alphaproteobacteria</taxon>
        <taxon>Rhodospirillales</taxon>
        <taxon>Rhodospirillaceae</taxon>
        <taxon>Roseospira</taxon>
    </lineage>
</organism>
<dbReference type="SUPFAM" id="SSF53790">
    <property type="entry name" value="Tetrapyrrole methylase"/>
    <property type="match status" value="1"/>
</dbReference>
<evidence type="ECO:0000259" key="6">
    <source>
        <dbReference type="Pfam" id="PF00590"/>
    </source>
</evidence>
<reference evidence="10 11" key="1">
    <citation type="submission" date="2019-10" db="EMBL/GenBank/DDBJ databases">
        <title>Draft whole-genome sequence of the purple nonsulfur photosynthetic bacterium Roseospira navarrensis DSM 15114.</title>
        <authorList>
            <person name="Kyndt J.A."/>
            <person name="Meyer T.E."/>
        </authorList>
    </citation>
    <scope>NUCLEOTIDE SEQUENCE [LARGE SCALE GENOMIC DNA]</scope>
    <source>
        <strain evidence="10 11">DSM 15114</strain>
    </source>
</reference>
<evidence type="ECO:0000256" key="4">
    <source>
        <dbReference type="ARBA" id="ARBA00022679"/>
    </source>
</evidence>
<evidence type="ECO:0000259" key="9">
    <source>
        <dbReference type="Pfam" id="PF11761"/>
    </source>
</evidence>
<feature type="domain" description="Cobalamin biosynthesis central region" evidence="9">
    <location>
        <begin position="147"/>
        <end position="225"/>
    </location>
</feature>
<dbReference type="Pfam" id="PF00590">
    <property type="entry name" value="TP_methylase"/>
    <property type="match status" value="1"/>
</dbReference>
<sequence>MTGRDQTSGAPVLVVLNRTGLETARRLAPHLPGAVVHGLADRVPEADAPFKATVAHLRALFSAGRPIVALCASGIVIRALAPLLDDKHAEPPVLAVAADGSAVVPLLGGHHGANALAARLADVLGIAPALTTAGEVTGGLALDAPPPGWRVHNPEAARAAMAALVDGRPVALANEGAAMLTAWITDASDAVVPADVSATGAPTVRVSDRAAAAASLPPDTLLLRPPTLALGVGCARDCPPAELEALARETLAAHDLSSESVACVVSLDLKADEGAVLALAEALGVPARFFDAAALDAETPRLATPSDVVFAEVGCHGVSEGAALAAAGPDGTLVAAKRKTANATCAVARAPAGIAPAQIGRARGALHIVGIGPGTEEWRTPEVSAAIAGATDLVGYRLYLDLLGPAQEGKARHMSDLGAETDRVVAALNLAAEGRRVALVCSGDAGIYALATLVFEQLETGGRPDWQRVEIAVCPGVSAMQAAAARAGAPLGHDFCAISLSDLLTPRAVIDRRVAAAAEGDFVIAFYNPVSKRRRDALPTARDVLLRHRPADTPVILARNLGRDGETVRVTTLDALSVDDVDMLTLVMVGSSETRRLGRWVYTPRGYAAKQTTDAAE</sequence>
<dbReference type="Pfam" id="PF11761">
    <property type="entry name" value="CbiG_mid"/>
    <property type="match status" value="1"/>
</dbReference>
<evidence type="ECO:0000259" key="8">
    <source>
        <dbReference type="Pfam" id="PF11760"/>
    </source>
</evidence>
<dbReference type="NCBIfam" id="TIGR01466">
    <property type="entry name" value="cobJ_cbiH"/>
    <property type="match status" value="1"/>
</dbReference>
<dbReference type="Gene3D" id="3.30.950.10">
    <property type="entry name" value="Methyltransferase, Cobalt-precorrin-4 Transmethylase, Domain 2"/>
    <property type="match status" value="1"/>
</dbReference>
<dbReference type="InterPro" id="IPR006363">
    <property type="entry name" value="Cbl_synth_CobJ/CibH_dom"/>
</dbReference>
<evidence type="ECO:0000256" key="5">
    <source>
        <dbReference type="ARBA" id="ARBA00022691"/>
    </source>
</evidence>
<evidence type="ECO:0000256" key="1">
    <source>
        <dbReference type="ARBA" id="ARBA00004953"/>
    </source>
</evidence>
<dbReference type="UniPathway" id="UPA00148"/>
<keyword evidence="11" id="KW-1185">Reference proteome</keyword>
<dbReference type="Pfam" id="PF11760">
    <property type="entry name" value="CbiG_N"/>
    <property type="match status" value="1"/>
</dbReference>
<dbReference type="InterPro" id="IPR035996">
    <property type="entry name" value="4pyrrol_Methylase_sf"/>
</dbReference>
<dbReference type="InterPro" id="IPR000878">
    <property type="entry name" value="4pyrrol_Mease"/>
</dbReference>
<dbReference type="EMBL" id="WIVE01000026">
    <property type="protein sequence ID" value="MQX36793.1"/>
    <property type="molecule type" value="Genomic_DNA"/>
</dbReference>
<evidence type="ECO:0000313" key="11">
    <source>
        <dbReference type="Proteomes" id="UP000434582"/>
    </source>
</evidence>
<dbReference type="SUPFAM" id="SSF159672">
    <property type="entry name" value="CbiG N-terminal domain-like"/>
    <property type="match status" value="1"/>
</dbReference>
<dbReference type="SUPFAM" id="SSF159664">
    <property type="entry name" value="CobE/GbiG C-terminal domain-like"/>
    <property type="match status" value="1"/>
</dbReference>
<comment type="pathway">
    <text evidence="1">Cofactor biosynthesis; adenosylcobalamin biosynthesis.</text>
</comment>
<name>A0A7X1ZDZ3_9PROT</name>
<evidence type="ECO:0000256" key="3">
    <source>
        <dbReference type="ARBA" id="ARBA00022603"/>
    </source>
</evidence>
<dbReference type="AlphaFoldDB" id="A0A7X1ZDZ3"/>
<dbReference type="InterPro" id="IPR036518">
    <property type="entry name" value="CobE/GbiG_C_sf"/>
</dbReference>
<dbReference type="PANTHER" id="PTHR47036">
    <property type="entry name" value="COBALT-FACTOR III C(17)-METHYLTRANSFERASE-RELATED"/>
    <property type="match status" value="1"/>
</dbReference>
<keyword evidence="5" id="KW-0949">S-adenosyl-L-methionine</keyword>
<dbReference type="PANTHER" id="PTHR47036:SF1">
    <property type="entry name" value="COBALT-FACTOR III C(17)-METHYLTRANSFERASE-RELATED"/>
    <property type="match status" value="1"/>
</dbReference>
<dbReference type="GO" id="GO:0032259">
    <property type="term" value="P:methylation"/>
    <property type="evidence" value="ECO:0007669"/>
    <property type="project" value="UniProtKB-KW"/>
</dbReference>
<dbReference type="GO" id="GO:0009236">
    <property type="term" value="P:cobalamin biosynthetic process"/>
    <property type="evidence" value="ECO:0007669"/>
    <property type="project" value="UniProtKB-UniPathway"/>
</dbReference>
<evidence type="ECO:0000256" key="2">
    <source>
        <dbReference type="ARBA" id="ARBA00022573"/>
    </source>
</evidence>
<dbReference type="Proteomes" id="UP000434582">
    <property type="component" value="Unassembled WGS sequence"/>
</dbReference>
<dbReference type="InterPro" id="IPR021744">
    <property type="entry name" value="CbiG_N"/>
</dbReference>
<keyword evidence="3 10" id="KW-0489">Methyltransferase</keyword>
<feature type="domain" description="Cobalamin synthesis G N-terminal" evidence="8">
    <location>
        <begin position="56"/>
        <end position="134"/>
    </location>
</feature>
<dbReference type="GO" id="GO:0030789">
    <property type="term" value="F:precorrin-3B C17-methyltransferase activity"/>
    <property type="evidence" value="ECO:0007669"/>
    <property type="project" value="UniProtKB-EC"/>
</dbReference>
<dbReference type="InterPro" id="IPR038029">
    <property type="entry name" value="GbiG_N_sf"/>
</dbReference>
<proteinExistence type="predicted"/>
<evidence type="ECO:0000313" key="10">
    <source>
        <dbReference type="EMBL" id="MQX36793.1"/>
    </source>
</evidence>
<dbReference type="InterPro" id="IPR002750">
    <property type="entry name" value="CobE/GbiG_C"/>
</dbReference>
<dbReference type="Gene3D" id="3.30.420.180">
    <property type="entry name" value="CobE/GbiG C-terminal domain"/>
    <property type="match status" value="1"/>
</dbReference>
<dbReference type="Pfam" id="PF01890">
    <property type="entry name" value="CbiG_C"/>
    <property type="match status" value="1"/>
</dbReference>
<evidence type="ECO:0000259" key="7">
    <source>
        <dbReference type="Pfam" id="PF01890"/>
    </source>
</evidence>
<dbReference type="Gene3D" id="3.40.50.11220">
    <property type="match status" value="1"/>
</dbReference>
<dbReference type="OrthoDB" id="9772960at2"/>
<keyword evidence="4 10" id="KW-0808">Transferase</keyword>
<gene>
    <name evidence="10" type="primary">cobJ</name>
    <name evidence="10" type="ORF">GHC57_09720</name>
</gene>
<keyword evidence="2" id="KW-0169">Cobalamin biosynthesis</keyword>
<dbReference type="InterPro" id="IPR021745">
    <property type="entry name" value="CbiG_mid"/>
</dbReference>
<dbReference type="CDD" id="cd11646">
    <property type="entry name" value="Precorrin_3B_C17_MT"/>
    <property type="match status" value="1"/>
</dbReference>
<dbReference type="RefSeq" id="WP_153343610.1">
    <property type="nucleotide sequence ID" value="NZ_WIVE01000026.1"/>
</dbReference>
<dbReference type="InterPro" id="IPR051810">
    <property type="entry name" value="Precorrin_MeTrfase"/>
</dbReference>
<protein>
    <submittedName>
        <fullName evidence="10">Precorrin-3B C(17)-methyltransferase</fullName>
        <ecNumber evidence="10">2.1.1.131</ecNumber>
    </submittedName>
</protein>
<comment type="caution">
    <text evidence="10">The sequence shown here is derived from an EMBL/GenBank/DDBJ whole genome shotgun (WGS) entry which is preliminary data.</text>
</comment>
<dbReference type="Gene3D" id="3.40.1010.10">
    <property type="entry name" value="Cobalt-precorrin-4 Transmethylase, Domain 1"/>
    <property type="match status" value="1"/>
</dbReference>
<feature type="domain" description="CobE/GbiG C-terminal" evidence="7">
    <location>
        <begin position="228"/>
        <end position="348"/>
    </location>
</feature>